<evidence type="ECO:0000256" key="1">
    <source>
        <dbReference type="SAM" id="MobiDB-lite"/>
    </source>
</evidence>
<sequence length="49" mass="5517">MNSPSPRAAPDLLPEPPPPPPPFEEPRRRRPRVDWPRRLSLVSVVALVA</sequence>
<evidence type="ECO:0000313" key="2">
    <source>
        <dbReference type="EMBL" id="REG14189.1"/>
    </source>
</evidence>
<dbReference type="EMBL" id="QUMU01000039">
    <property type="protein sequence ID" value="REG14189.1"/>
    <property type="molecule type" value="Genomic_DNA"/>
</dbReference>
<feature type="compositionally biased region" description="Pro residues" evidence="1">
    <location>
        <begin position="13"/>
        <end position="23"/>
    </location>
</feature>
<proteinExistence type="predicted"/>
<feature type="non-terminal residue" evidence="2">
    <location>
        <position position="49"/>
    </location>
</feature>
<feature type="region of interest" description="Disordered" evidence="1">
    <location>
        <begin position="1"/>
        <end position="32"/>
    </location>
</feature>
<organism evidence="2 3">
    <name type="scientific">Archangium gephyra</name>
    <dbReference type="NCBI Taxonomy" id="48"/>
    <lineage>
        <taxon>Bacteria</taxon>
        <taxon>Pseudomonadati</taxon>
        <taxon>Myxococcota</taxon>
        <taxon>Myxococcia</taxon>
        <taxon>Myxococcales</taxon>
        <taxon>Cystobacterineae</taxon>
        <taxon>Archangiaceae</taxon>
        <taxon>Archangium</taxon>
    </lineage>
</organism>
<evidence type="ECO:0000313" key="3">
    <source>
        <dbReference type="Proteomes" id="UP000256345"/>
    </source>
</evidence>
<feature type="compositionally biased region" description="Low complexity" evidence="1">
    <location>
        <begin position="1"/>
        <end position="12"/>
    </location>
</feature>
<gene>
    <name evidence="2" type="ORF">ATI61_1391</name>
</gene>
<comment type="caution">
    <text evidence="2">The sequence shown here is derived from an EMBL/GenBank/DDBJ whole genome shotgun (WGS) entry which is preliminary data.</text>
</comment>
<keyword evidence="3" id="KW-1185">Reference proteome</keyword>
<accession>A0ABX9JK43</accession>
<reference evidence="2 3" key="1">
    <citation type="submission" date="2018-08" db="EMBL/GenBank/DDBJ databases">
        <title>Genomic Encyclopedia of Archaeal and Bacterial Type Strains, Phase II (KMG-II): from individual species to whole genera.</title>
        <authorList>
            <person name="Goeker M."/>
        </authorList>
    </citation>
    <scope>NUCLEOTIDE SEQUENCE [LARGE SCALE GENOMIC DNA]</scope>
    <source>
        <strain evidence="2 3">DSM 2261</strain>
    </source>
</reference>
<protein>
    <submittedName>
        <fullName evidence="2">Trk system potassium uptake protein TrkH</fullName>
    </submittedName>
</protein>
<dbReference type="Proteomes" id="UP000256345">
    <property type="component" value="Unassembled WGS sequence"/>
</dbReference>
<name>A0ABX9JK43_9BACT</name>